<comment type="caution">
    <text evidence="2">The sequence shown here is derived from an EMBL/GenBank/DDBJ whole genome shotgun (WGS) entry which is preliminary data.</text>
</comment>
<dbReference type="EMBL" id="RWJN01000078">
    <property type="protein sequence ID" value="TCD68022.1"/>
    <property type="molecule type" value="Genomic_DNA"/>
</dbReference>
<accession>A0A4R0RLI2</accession>
<dbReference type="Proteomes" id="UP000292702">
    <property type="component" value="Unassembled WGS sequence"/>
</dbReference>
<keyword evidence="1" id="KW-1133">Transmembrane helix</keyword>
<sequence>MQLALFTSETAQFSLTSIFLLHVHSVQGTPLTLPSQPSSSPFNDLTHAVTLFRLSYPFIMRFSISLCIAAALSLSTAVFAAPISVGRRDIADGVPNLQKFPWETEGNCGPDIRHMCG</sequence>
<gene>
    <name evidence="2" type="ORF">EIP91_011633</name>
</gene>
<protein>
    <submittedName>
        <fullName evidence="2">Uncharacterized protein</fullName>
    </submittedName>
</protein>
<feature type="transmembrane region" description="Helical" evidence="1">
    <location>
        <begin position="58"/>
        <end position="81"/>
    </location>
</feature>
<reference evidence="2 3" key="1">
    <citation type="submission" date="2018-11" db="EMBL/GenBank/DDBJ databases">
        <title>Genome assembly of Steccherinum ochraceum LE-BIN_3174, the white-rot fungus of the Steccherinaceae family (The Residual Polyporoid clade, Polyporales, Basidiomycota).</title>
        <authorList>
            <person name="Fedorova T.V."/>
            <person name="Glazunova O.A."/>
            <person name="Landesman E.O."/>
            <person name="Moiseenko K.V."/>
            <person name="Psurtseva N.V."/>
            <person name="Savinova O.S."/>
            <person name="Shakhova N.V."/>
            <person name="Tyazhelova T.V."/>
            <person name="Vasina D.V."/>
        </authorList>
    </citation>
    <scope>NUCLEOTIDE SEQUENCE [LARGE SCALE GENOMIC DNA]</scope>
    <source>
        <strain evidence="2 3">LE-BIN_3174</strain>
    </source>
</reference>
<evidence type="ECO:0000256" key="1">
    <source>
        <dbReference type="SAM" id="Phobius"/>
    </source>
</evidence>
<evidence type="ECO:0000313" key="2">
    <source>
        <dbReference type="EMBL" id="TCD68022.1"/>
    </source>
</evidence>
<proteinExistence type="predicted"/>
<organism evidence="2 3">
    <name type="scientific">Steccherinum ochraceum</name>
    <dbReference type="NCBI Taxonomy" id="92696"/>
    <lineage>
        <taxon>Eukaryota</taxon>
        <taxon>Fungi</taxon>
        <taxon>Dikarya</taxon>
        <taxon>Basidiomycota</taxon>
        <taxon>Agaricomycotina</taxon>
        <taxon>Agaricomycetes</taxon>
        <taxon>Polyporales</taxon>
        <taxon>Steccherinaceae</taxon>
        <taxon>Steccherinum</taxon>
    </lineage>
</organism>
<evidence type="ECO:0000313" key="3">
    <source>
        <dbReference type="Proteomes" id="UP000292702"/>
    </source>
</evidence>
<keyword evidence="1" id="KW-0472">Membrane</keyword>
<dbReference type="AlphaFoldDB" id="A0A4R0RLI2"/>
<keyword evidence="1" id="KW-0812">Transmembrane</keyword>
<keyword evidence="3" id="KW-1185">Reference proteome</keyword>
<name>A0A4R0RLI2_9APHY</name>